<dbReference type="AlphaFoldDB" id="A0A5C3LZP8"/>
<name>A0A5C3LZP8_9AGAR</name>
<organism evidence="1 2">
    <name type="scientific">Crucibulum laeve</name>
    <dbReference type="NCBI Taxonomy" id="68775"/>
    <lineage>
        <taxon>Eukaryota</taxon>
        <taxon>Fungi</taxon>
        <taxon>Dikarya</taxon>
        <taxon>Basidiomycota</taxon>
        <taxon>Agaricomycotina</taxon>
        <taxon>Agaricomycetes</taxon>
        <taxon>Agaricomycetidae</taxon>
        <taxon>Agaricales</taxon>
        <taxon>Agaricineae</taxon>
        <taxon>Nidulariaceae</taxon>
        <taxon>Crucibulum</taxon>
    </lineage>
</organism>
<proteinExistence type="predicted"/>
<accession>A0A5C3LZP8</accession>
<sequence>MSAAIVNRFVNETGKDPYFLWALAIAENLSGEVVEIYEIVEDDSHQTEYQMKAWNSHFASEDVRVSSDFTGMIFTGEMEDFSVDDIDAFVREDCPAENLDPFTITGPGKSWLCSVWVMKALLLFESAGMIDLSCTKDELYLRVLERAESLMVLRSKRGSFKGDFLVLPL</sequence>
<dbReference type="EMBL" id="ML213608">
    <property type="protein sequence ID" value="TFK37338.1"/>
    <property type="molecule type" value="Genomic_DNA"/>
</dbReference>
<evidence type="ECO:0000313" key="2">
    <source>
        <dbReference type="Proteomes" id="UP000308652"/>
    </source>
</evidence>
<evidence type="ECO:0000313" key="1">
    <source>
        <dbReference type="EMBL" id="TFK37338.1"/>
    </source>
</evidence>
<protein>
    <submittedName>
        <fullName evidence="1">Uncharacterized protein</fullName>
    </submittedName>
</protein>
<reference evidence="1 2" key="1">
    <citation type="journal article" date="2019" name="Nat. Ecol. Evol.">
        <title>Megaphylogeny resolves global patterns of mushroom evolution.</title>
        <authorList>
            <person name="Varga T."/>
            <person name="Krizsan K."/>
            <person name="Foldi C."/>
            <person name="Dima B."/>
            <person name="Sanchez-Garcia M."/>
            <person name="Sanchez-Ramirez S."/>
            <person name="Szollosi G.J."/>
            <person name="Szarkandi J.G."/>
            <person name="Papp V."/>
            <person name="Albert L."/>
            <person name="Andreopoulos W."/>
            <person name="Angelini C."/>
            <person name="Antonin V."/>
            <person name="Barry K.W."/>
            <person name="Bougher N.L."/>
            <person name="Buchanan P."/>
            <person name="Buyck B."/>
            <person name="Bense V."/>
            <person name="Catcheside P."/>
            <person name="Chovatia M."/>
            <person name="Cooper J."/>
            <person name="Damon W."/>
            <person name="Desjardin D."/>
            <person name="Finy P."/>
            <person name="Geml J."/>
            <person name="Haridas S."/>
            <person name="Hughes K."/>
            <person name="Justo A."/>
            <person name="Karasinski D."/>
            <person name="Kautmanova I."/>
            <person name="Kiss B."/>
            <person name="Kocsube S."/>
            <person name="Kotiranta H."/>
            <person name="LaButti K.M."/>
            <person name="Lechner B.E."/>
            <person name="Liimatainen K."/>
            <person name="Lipzen A."/>
            <person name="Lukacs Z."/>
            <person name="Mihaltcheva S."/>
            <person name="Morgado L.N."/>
            <person name="Niskanen T."/>
            <person name="Noordeloos M.E."/>
            <person name="Ohm R.A."/>
            <person name="Ortiz-Santana B."/>
            <person name="Ovrebo C."/>
            <person name="Racz N."/>
            <person name="Riley R."/>
            <person name="Savchenko A."/>
            <person name="Shiryaev A."/>
            <person name="Soop K."/>
            <person name="Spirin V."/>
            <person name="Szebenyi C."/>
            <person name="Tomsovsky M."/>
            <person name="Tulloss R.E."/>
            <person name="Uehling J."/>
            <person name="Grigoriev I.V."/>
            <person name="Vagvolgyi C."/>
            <person name="Papp T."/>
            <person name="Martin F.M."/>
            <person name="Miettinen O."/>
            <person name="Hibbett D.S."/>
            <person name="Nagy L.G."/>
        </authorList>
    </citation>
    <scope>NUCLEOTIDE SEQUENCE [LARGE SCALE GENOMIC DNA]</scope>
    <source>
        <strain evidence="1 2">CBS 166.37</strain>
    </source>
</reference>
<gene>
    <name evidence="1" type="ORF">BDQ12DRAFT_685200</name>
</gene>
<keyword evidence="2" id="KW-1185">Reference proteome</keyword>
<dbReference type="Proteomes" id="UP000308652">
    <property type="component" value="Unassembled WGS sequence"/>
</dbReference>